<evidence type="ECO:0000313" key="2">
    <source>
        <dbReference type="EMBL" id="SEO89581.1"/>
    </source>
</evidence>
<gene>
    <name evidence="2" type="ORF">SAMN05216267_105226</name>
</gene>
<evidence type="ECO:0000256" key="1">
    <source>
        <dbReference type="SAM" id="MobiDB-lite"/>
    </source>
</evidence>
<dbReference type="Proteomes" id="UP000181951">
    <property type="component" value="Unassembled WGS sequence"/>
</dbReference>
<dbReference type="InterPro" id="IPR016628">
    <property type="entry name" value="ATPase_SAG2001_prd"/>
</dbReference>
<dbReference type="PIRSF" id="PIRSF015040">
    <property type="entry name" value="ATPase_SAG2001_prd"/>
    <property type="match status" value="1"/>
</dbReference>
<keyword evidence="3" id="KW-1185">Reference proteome</keyword>
<dbReference type="AlphaFoldDB" id="A0A1H8TFD0"/>
<dbReference type="Pfam" id="PF12846">
    <property type="entry name" value="AAA_10"/>
    <property type="match status" value="1"/>
</dbReference>
<evidence type="ECO:0000313" key="3">
    <source>
        <dbReference type="Proteomes" id="UP000181951"/>
    </source>
</evidence>
<dbReference type="EMBL" id="FODD01000052">
    <property type="protein sequence ID" value="SEO89581.1"/>
    <property type="molecule type" value="Genomic_DNA"/>
</dbReference>
<dbReference type="Gene3D" id="1.10.8.730">
    <property type="match status" value="1"/>
</dbReference>
<reference evidence="2 3" key="1">
    <citation type="submission" date="2016-10" db="EMBL/GenBank/DDBJ databases">
        <authorList>
            <person name="de Groot N.N."/>
        </authorList>
    </citation>
    <scope>NUCLEOTIDE SEQUENCE [LARGE SCALE GENOMIC DNA]</scope>
    <source>
        <strain evidence="2 3">CGMCC 4.2026</strain>
    </source>
</reference>
<dbReference type="Gene3D" id="3.40.50.300">
    <property type="entry name" value="P-loop containing nucleotide triphosphate hydrolases"/>
    <property type="match status" value="1"/>
</dbReference>
<dbReference type="STRING" id="310780.SAMN05216267_105226"/>
<organism evidence="2 3">
    <name type="scientific">Actinacidiphila rubida</name>
    <dbReference type="NCBI Taxonomy" id="310780"/>
    <lineage>
        <taxon>Bacteria</taxon>
        <taxon>Bacillati</taxon>
        <taxon>Actinomycetota</taxon>
        <taxon>Actinomycetes</taxon>
        <taxon>Kitasatosporales</taxon>
        <taxon>Streptomycetaceae</taxon>
        <taxon>Actinacidiphila</taxon>
    </lineage>
</organism>
<feature type="region of interest" description="Disordered" evidence="1">
    <location>
        <begin position="302"/>
        <end position="332"/>
    </location>
</feature>
<name>A0A1H8TFD0_9ACTN</name>
<dbReference type="SUPFAM" id="SSF52540">
    <property type="entry name" value="P-loop containing nucleoside triphosphate hydrolases"/>
    <property type="match status" value="1"/>
</dbReference>
<sequence>MRLPLRHLAGNVIWTVHGTAWALWRVQSGSSAHASNSDKHRRLAVIESLIKSLTGESMLLSLCPSIDPASVVRKMTADVDLDADASDRYVALAQRVLTQLETLDLTGRTDWLAVPLPPPTRMQAVRDAIAAGRSEFASQLGLLPAPVRAREEIALLEQAAAIAASWPAALKVRPASEAEIMWIYGHAARRGTLEPLLPESDGARPAVGRSVAAWGQAVLTEGGLDDVDQAGHRERAQGTGNPFKRRWLQVHTPFGTSYQVMLALSQMPEEFVFPGSEYLAALDSFHFPVDWVVRLKVTPGNKAEAQSRRQARELAGQPEEYGNDPAGVPASVDKSASRLDEYRERLTASQTEVEVQAMPVLSVWGATPAEAQARADALIQFFGGNDYTFAQPLGAQEALWYGMLPGARTPRVMLKYAQVLLARDFAMGGPFGGSALGDDTGQLYGLQLSGGGIRPVLTDWTRGPRAKASASAAFIGELGSGKSTAMKAAVYAVLAAGRRRSHRGSRGRAVIVDRTPQQEWVRFANACPGTTQVITVDQRAEVSLDPLRIFARHRAEAQRFTESFLTLLLGIGPMSEMGMALSEAIEAVLARPAPSMAALMSELQHRGAADPDSLAVLRKLTSHQRKDLARAVFDPSLPVVDVARADAVVFSVPNLSLPSAGESAWLEHGAIEYEKIFGRAAMYLIAAICRQVAFDPDHPGEFCAVVWDECWWLTASTEGLKLLLELVRDGRKHNAAVLVGSHDANDIGPADTELGAVVRGLFRRRFLFRQSDGELARRGLAFLDLDPNDADLHTLVTTGLSPLMDSEAAQALRAGECLHRDLLGRVGGMQVLIPNDDQAAAAIHSDPTTTAA</sequence>
<proteinExistence type="predicted"/>
<dbReference type="RefSeq" id="WP_075018160.1">
    <property type="nucleotide sequence ID" value="NZ_FODD01000052.1"/>
</dbReference>
<accession>A0A1H8TFD0</accession>
<dbReference type="OrthoDB" id="4647520at2"/>
<protein>
    <submittedName>
        <fullName evidence="2">AAA-like domain-containing protein</fullName>
    </submittedName>
</protein>
<dbReference type="InterPro" id="IPR027417">
    <property type="entry name" value="P-loop_NTPase"/>
</dbReference>